<proteinExistence type="predicted"/>
<feature type="region of interest" description="Disordered" evidence="1">
    <location>
        <begin position="1"/>
        <end position="43"/>
    </location>
</feature>
<evidence type="ECO:0000256" key="2">
    <source>
        <dbReference type="SAM" id="Phobius"/>
    </source>
</evidence>
<dbReference type="EMBL" id="SRLO01001375">
    <property type="protein sequence ID" value="TNN38382.1"/>
    <property type="molecule type" value="Genomic_DNA"/>
</dbReference>
<comment type="caution">
    <text evidence="3">The sequence shown here is derived from an EMBL/GenBank/DDBJ whole genome shotgun (WGS) entry which is preliminary data.</text>
</comment>
<dbReference type="OrthoDB" id="2016913at2759"/>
<name>A0A4Z2FDC5_9TELE</name>
<evidence type="ECO:0000256" key="1">
    <source>
        <dbReference type="SAM" id="MobiDB-lite"/>
    </source>
</evidence>
<reference evidence="3 4" key="1">
    <citation type="submission" date="2019-03" db="EMBL/GenBank/DDBJ databases">
        <title>First draft genome of Liparis tanakae, snailfish: a comprehensive survey of snailfish specific genes.</title>
        <authorList>
            <person name="Kim W."/>
            <person name="Song I."/>
            <person name="Jeong J.-H."/>
            <person name="Kim D."/>
            <person name="Kim S."/>
            <person name="Ryu S."/>
            <person name="Song J.Y."/>
            <person name="Lee S.K."/>
        </authorList>
    </citation>
    <scope>NUCLEOTIDE SEQUENCE [LARGE SCALE GENOMIC DNA]</scope>
    <source>
        <tissue evidence="3">Muscle</tissue>
    </source>
</reference>
<protein>
    <submittedName>
        <fullName evidence="3">Uncharacterized protein</fullName>
    </submittedName>
</protein>
<dbReference type="AlphaFoldDB" id="A0A4Z2FDC5"/>
<feature type="transmembrane region" description="Helical" evidence="2">
    <location>
        <begin position="122"/>
        <end position="141"/>
    </location>
</feature>
<evidence type="ECO:0000313" key="4">
    <source>
        <dbReference type="Proteomes" id="UP000314294"/>
    </source>
</evidence>
<gene>
    <name evidence="3" type="ORF">EYF80_051448</name>
</gene>
<organism evidence="3 4">
    <name type="scientific">Liparis tanakae</name>
    <name type="common">Tanaka's snailfish</name>
    <dbReference type="NCBI Taxonomy" id="230148"/>
    <lineage>
        <taxon>Eukaryota</taxon>
        <taxon>Metazoa</taxon>
        <taxon>Chordata</taxon>
        <taxon>Craniata</taxon>
        <taxon>Vertebrata</taxon>
        <taxon>Euteleostomi</taxon>
        <taxon>Actinopterygii</taxon>
        <taxon>Neopterygii</taxon>
        <taxon>Teleostei</taxon>
        <taxon>Neoteleostei</taxon>
        <taxon>Acanthomorphata</taxon>
        <taxon>Eupercaria</taxon>
        <taxon>Perciformes</taxon>
        <taxon>Cottioidei</taxon>
        <taxon>Cottales</taxon>
        <taxon>Liparidae</taxon>
        <taxon>Liparis</taxon>
    </lineage>
</organism>
<keyword evidence="4" id="KW-1185">Reference proteome</keyword>
<evidence type="ECO:0000313" key="3">
    <source>
        <dbReference type="EMBL" id="TNN38382.1"/>
    </source>
</evidence>
<feature type="compositionally biased region" description="Low complexity" evidence="1">
    <location>
        <begin position="12"/>
        <end position="24"/>
    </location>
</feature>
<sequence length="149" mass="16473">MRSSGLRLVWNSSGSTVSSSSSARQRARPSTPPPSSWNTRTISATAPGQASGMVLRASDARATHSRVSTILEPVEKQAIWENSCVFRDSYWSEGMSDQYREILEGPAELPGLRRDLSLHEPFLGQILVLYIGIVVQLVEGLEMKKKKKK</sequence>
<keyword evidence="2" id="KW-1133">Transmembrane helix</keyword>
<keyword evidence="2" id="KW-0472">Membrane</keyword>
<dbReference type="Proteomes" id="UP000314294">
    <property type="component" value="Unassembled WGS sequence"/>
</dbReference>
<accession>A0A4Z2FDC5</accession>
<keyword evidence="2" id="KW-0812">Transmembrane</keyword>